<dbReference type="PRINTS" id="PR00111">
    <property type="entry name" value="ABHYDROLASE"/>
</dbReference>
<dbReference type="Proteomes" id="UP000515498">
    <property type="component" value="Plasmid unnamed1"/>
</dbReference>
<dbReference type="InterPro" id="IPR050266">
    <property type="entry name" value="AB_hydrolase_sf"/>
</dbReference>
<dbReference type="GO" id="GO:0016787">
    <property type="term" value="F:hydrolase activity"/>
    <property type="evidence" value="ECO:0007669"/>
    <property type="project" value="UniProtKB-KW"/>
</dbReference>
<organism evidence="2 3">
    <name type="scientific">Mycolicibacterium fluoranthenivorans</name>
    <dbReference type="NCBI Taxonomy" id="258505"/>
    <lineage>
        <taxon>Bacteria</taxon>
        <taxon>Bacillati</taxon>
        <taxon>Actinomycetota</taxon>
        <taxon>Actinomycetes</taxon>
        <taxon>Mycobacteriales</taxon>
        <taxon>Mycobacteriaceae</taxon>
        <taxon>Mycolicibacterium</taxon>
    </lineage>
</organism>
<feature type="domain" description="AB hydrolase-1" evidence="1">
    <location>
        <begin position="2"/>
        <end position="126"/>
    </location>
</feature>
<sequence length="253" mass="27324">MHGLSGNCRSFDRFVPVLANAGHHVVTMDLRGRGRSDITPPGSYGWDSHARDLLEIAELYGVDSFDVIGHSMGGFIGMSLAAQYPRRCSRLVLIDAVGAPEPSALLSIAKSVSRLGRTYPSASDALSHMQVAGTIASWDAFWNSYFGWELESFDDTVRIRTDLSAVREDSAYGSTQNVYGLWPRLRCPVLLVRASRPMAAGGGLVVSRTDAERFATEARDATVVDVDADHYSILISAPAISAVERFVGAGRTA</sequence>
<dbReference type="SUPFAM" id="SSF53474">
    <property type="entry name" value="alpha/beta-Hydrolases"/>
    <property type="match status" value="1"/>
</dbReference>
<proteinExistence type="predicted"/>
<dbReference type="InterPro" id="IPR029058">
    <property type="entry name" value="AB_hydrolase_fold"/>
</dbReference>
<evidence type="ECO:0000313" key="2">
    <source>
        <dbReference type="EMBL" id="QNJ96539.1"/>
    </source>
</evidence>
<dbReference type="InterPro" id="IPR000073">
    <property type="entry name" value="AB_hydrolase_1"/>
</dbReference>
<geneLocation type="plasmid" evidence="2 3">
    <name>unnamed1</name>
</geneLocation>
<protein>
    <submittedName>
        <fullName evidence="2">Alpha/beta hydrolase</fullName>
    </submittedName>
</protein>
<keyword evidence="2" id="KW-0614">Plasmid</keyword>
<name>A0A7G8PQC3_9MYCO</name>
<dbReference type="AlphaFoldDB" id="A0A7G8PQC3"/>
<gene>
    <name evidence="2" type="ORF">HZU40_33965</name>
</gene>
<dbReference type="Gene3D" id="3.40.50.1820">
    <property type="entry name" value="alpha/beta hydrolase"/>
    <property type="match status" value="1"/>
</dbReference>
<dbReference type="EMBL" id="CP059895">
    <property type="protein sequence ID" value="QNJ96539.1"/>
    <property type="molecule type" value="Genomic_DNA"/>
</dbReference>
<dbReference type="PANTHER" id="PTHR43798">
    <property type="entry name" value="MONOACYLGLYCEROL LIPASE"/>
    <property type="match status" value="1"/>
</dbReference>
<dbReference type="Pfam" id="PF00561">
    <property type="entry name" value="Abhydrolase_1"/>
    <property type="match status" value="1"/>
</dbReference>
<evidence type="ECO:0000313" key="3">
    <source>
        <dbReference type="Proteomes" id="UP000515498"/>
    </source>
</evidence>
<evidence type="ECO:0000259" key="1">
    <source>
        <dbReference type="Pfam" id="PF00561"/>
    </source>
</evidence>
<reference evidence="2 3" key="1">
    <citation type="submission" date="2020-07" db="EMBL/GenBank/DDBJ databases">
        <title>Draft genome sequence of four isobutane-metabolizing strains capable of cometabolically degrading diverse ether contaminants.</title>
        <authorList>
            <person name="Chen W."/>
            <person name="Faulkner N."/>
            <person name="Smith C."/>
            <person name="Hyman M."/>
        </authorList>
    </citation>
    <scope>NUCLEOTIDE SEQUENCE [LARGE SCALE GENOMIC DNA]</scope>
    <source>
        <strain evidence="2 3">2A</strain>
        <plasmid evidence="2 3">unnamed1</plasmid>
    </source>
</reference>
<keyword evidence="2" id="KW-0378">Hydrolase</keyword>
<accession>A0A7G8PQC3</accession>
<dbReference type="KEGG" id="mflu:HZU40_33965"/>